<organism evidence="12 13">
    <name type="scientific">Ligilactobacillus agilis DSM 20509</name>
    <dbReference type="NCBI Taxonomy" id="1423718"/>
    <lineage>
        <taxon>Bacteria</taxon>
        <taxon>Bacillati</taxon>
        <taxon>Bacillota</taxon>
        <taxon>Bacilli</taxon>
        <taxon>Lactobacillales</taxon>
        <taxon>Lactobacillaceae</taxon>
        <taxon>Ligilactobacillus</taxon>
    </lineage>
</organism>
<evidence type="ECO:0000256" key="2">
    <source>
        <dbReference type="ARBA" id="ARBA00022475"/>
    </source>
</evidence>
<feature type="active site" evidence="9">
    <location>
        <position position="111"/>
    </location>
</feature>
<dbReference type="EMBL" id="AYYP01000072">
    <property type="protein sequence ID" value="KRM62991.1"/>
    <property type="molecule type" value="Genomic_DNA"/>
</dbReference>
<evidence type="ECO:0000256" key="10">
    <source>
        <dbReference type="RuleBase" id="RU000594"/>
    </source>
</evidence>
<keyword evidence="5 9" id="KW-0064">Aspartyl protease</keyword>
<gene>
    <name evidence="9" type="primary">lspA</name>
    <name evidence="12" type="ORF">FC14_GL001231</name>
</gene>
<feature type="transmembrane region" description="Helical" evidence="9">
    <location>
        <begin position="83"/>
        <end position="101"/>
    </location>
</feature>
<dbReference type="AlphaFoldDB" id="A0A0R2A874"/>
<keyword evidence="3 9" id="KW-0645">Protease</keyword>
<feature type="transmembrane region" description="Helical" evidence="9">
    <location>
        <begin position="121"/>
        <end position="142"/>
    </location>
</feature>
<dbReference type="PATRIC" id="fig|1423718.3.peg.1289"/>
<dbReference type="GO" id="GO:0006508">
    <property type="term" value="P:proteolysis"/>
    <property type="evidence" value="ECO:0007669"/>
    <property type="project" value="UniProtKB-KW"/>
</dbReference>
<dbReference type="GO" id="GO:0004190">
    <property type="term" value="F:aspartic-type endopeptidase activity"/>
    <property type="evidence" value="ECO:0007669"/>
    <property type="project" value="UniProtKB-UniRule"/>
</dbReference>
<keyword evidence="8 9" id="KW-0472">Membrane</keyword>
<feature type="transmembrane region" description="Helical" evidence="9">
    <location>
        <begin position="59"/>
        <end position="76"/>
    </location>
</feature>
<dbReference type="Pfam" id="PF01252">
    <property type="entry name" value="Peptidase_A8"/>
    <property type="match status" value="1"/>
</dbReference>
<dbReference type="PRINTS" id="PR00781">
    <property type="entry name" value="LIPOSIGPTASE"/>
</dbReference>
<evidence type="ECO:0000256" key="3">
    <source>
        <dbReference type="ARBA" id="ARBA00022670"/>
    </source>
</evidence>
<comment type="catalytic activity">
    <reaction evidence="9 10">
        <text>Release of signal peptides from bacterial membrane prolipoproteins. Hydrolyzes -Xaa-Yaa-Zaa-|-(S,diacylglyceryl)Cys-, in which Xaa is hydrophobic (preferably Leu), and Yaa (Ala or Ser) and Zaa (Gly or Ala) have small, neutral side chains.</text>
        <dbReference type="EC" id="3.4.23.36"/>
    </reaction>
</comment>
<evidence type="ECO:0000256" key="1">
    <source>
        <dbReference type="ARBA" id="ARBA00006139"/>
    </source>
</evidence>
<dbReference type="HAMAP" id="MF_00161">
    <property type="entry name" value="LspA"/>
    <property type="match status" value="1"/>
</dbReference>
<comment type="function">
    <text evidence="9 10">This protein specifically catalyzes the removal of signal peptides from prolipoproteins.</text>
</comment>
<dbReference type="GO" id="GO:0005886">
    <property type="term" value="C:plasma membrane"/>
    <property type="evidence" value="ECO:0007669"/>
    <property type="project" value="UniProtKB-SubCell"/>
</dbReference>
<proteinExistence type="inferred from homology"/>
<accession>A0A0R2A874</accession>
<keyword evidence="12" id="KW-0449">Lipoprotein</keyword>
<comment type="caution">
    <text evidence="9">Lacks conserved residue(s) required for the propagation of feature annotation.</text>
</comment>
<comment type="similarity">
    <text evidence="1 9 11">Belongs to the peptidase A8 family.</text>
</comment>
<keyword evidence="6 9" id="KW-0378">Hydrolase</keyword>
<protein>
    <recommendedName>
        <fullName evidence="9">Lipoprotein signal peptidase</fullName>
        <ecNumber evidence="9">3.4.23.36</ecNumber>
    </recommendedName>
    <alternativeName>
        <fullName evidence="9">Prolipoprotein signal peptidase</fullName>
    </alternativeName>
    <alternativeName>
        <fullName evidence="9">Signal peptidase II</fullName>
        <shortName evidence="9">SPase II</shortName>
    </alternativeName>
</protein>
<evidence type="ECO:0000256" key="11">
    <source>
        <dbReference type="RuleBase" id="RU004181"/>
    </source>
</evidence>
<evidence type="ECO:0000256" key="9">
    <source>
        <dbReference type="HAMAP-Rule" id="MF_00161"/>
    </source>
</evidence>
<evidence type="ECO:0000256" key="8">
    <source>
        <dbReference type="ARBA" id="ARBA00023136"/>
    </source>
</evidence>
<keyword evidence="7 9" id="KW-1133">Transmembrane helix</keyword>
<dbReference type="InterPro" id="IPR001872">
    <property type="entry name" value="Peptidase_A8"/>
</dbReference>
<dbReference type="UniPathway" id="UPA00665"/>
<evidence type="ECO:0000313" key="12">
    <source>
        <dbReference type="EMBL" id="KRM62991.1"/>
    </source>
</evidence>
<dbReference type="NCBIfam" id="TIGR00077">
    <property type="entry name" value="lspA"/>
    <property type="match status" value="1"/>
</dbReference>
<dbReference type="RefSeq" id="WP_056977899.1">
    <property type="nucleotide sequence ID" value="NZ_AYYP01000072.1"/>
</dbReference>
<name>A0A0R2A874_9LACO</name>
<keyword evidence="2 9" id="KW-1003">Cell membrane</keyword>
<dbReference type="PANTHER" id="PTHR33695">
    <property type="entry name" value="LIPOPROTEIN SIGNAL PEPTIDASE"/>
    <property type="match status" value="1"/>
</dbReference>
<evidence type="ECO:0000313" key="13">
    <source>
        <dbReference type="Proteomes" id="UP000051008"/>
    </source>
</evidence>
<dbReference type="OrthoDB" id="9810259at2"/>
<evidence type="ECO:0000256" key="7">
    <source>
        <dbReference type="ARBA" id="ARBA00022989"/>
    </source>
</evidence>
<dbReference type="PROSITE" id="PS00855">
    <property type="entry name" value="SPASE_II"/>
    <property type="match status" value="1"/>
</dbReference>
<keyword evidence="13" id="KW-1185">Reference proteome</keyword>
<feature type="active site" evidence="9">
    <location>
        <position position="127"/>
    </location>
</feature>
<sequence>MPIYICLSLAVVLLDQLIKYFVATTLPLNTSQPVISGLVSIAHIRNYGAAWSMLIGQRWFFIIISLVAVAVIGYYLKKKWTKWGYGLGLALLLGGTLGNFIDRLRLGYVVDMIQLDFINFPIFNVADCALTLGVIVLILTMIKDEQLND</sequence>
<dbReference type="EC" id="3.4.23.36" evidence="9"/>
<keyword evidence="4 9" id="KW-0812">Transmembrane</keyword>
<dbReference type="Proteomes" id="UP000051008">
    <property type="component" value="Unassembled WGS sequence"/>
</dbReference>
<reference evidence="12 13" key="1">
    <citation type="journal article" date="2015" name="Genome Announc.">
        <title>Expanding the biotechnology potential of lactobacilli through comparative genomics of 213 strains and associated genera.</title>
        <authorList>
            <person name="Sun Z."/>
            <person name="Harris H.M."/>
            <person name="McCann A."/>
            <person name="Guo C."/>
            <person name="Argimon S."/>
            <person name="Zhang W."/>
            <person name="Yang X."/>
            <person name="Jeffery I.B."/>
            <person name="Cooney J.C."/>
            <person name="Kagawa T.F."/>
            <person name="Liu W."/>
            <person name="Song Y."/>
            <person name="Salvetti E."/>
            <person name="Wrobel A."/>
            <person name="Rasinkangas P."/>
            <person name="Parkhill J."/>
            <person name="Rea M.C."/>
            <person name="O'Sullivan O."/>
            <person name="Ritari J."/>
            <person name="Douillard F.P."/>
            <person name="Paul Ross R."/>
            <person name="Yang R."/>
            <person name="Briner A.E."/>
            <person name="Felis G.E."/>
            <person name="de Vos W.M."/>
            <person name="Barrangou R."/>
            <person name="Klaenhammer T.R."/>
            <person name="Caufield P.W."/>
            <person name="Cui Y."/>
            <person name="Zhang H."/>
            <person name="O'Toole P.W."/>
        </authorList>
    </citation>
    <scope>NUCLEOTIDE SEQUENCE [LARGE SCALE GENOMIC DNA]</scope>
    <source>
        <strain evidence="12 13">DSM 20509</strain>
    </source>
</reference>
<comment type="pathway">
    <text evidence="9">Protein modification; lipoprotein biosynthesis (signal peptide cleavage).</text>
</comment>
<evidence type="ECO:0000256" key="6">
    <source>
        <dbReference type="ARBA" id="ARBA00022801"/>
    </source>
</evidence>
<evidence type="ECO:0000256" key="4">
    <source>
        <dbReference type="ARBA" id="ARBA00022692"/>
    </source>
</evidence>
<evidence type="ECO:0000256" key="5">
    <source>
        <dbReference type="ARBA" id="ARBA00022750"/>
    </source>
</evidence>
<comment type="caution">
    <text evidence="12">The sequence shown here is derived from an EMBL/GenBank/DDBJ whole genome shotgun (WGS) entry which is preliminary data.</text>
</comment>
<dbReference type="PANTHER" id="PTHR33695:SF1">
    <property type="entry name" value="LIPOPROTEIN SIGNAL PEPTIDASE"/>
    <property type="match status" value="1"/>
</dbReference>
<comment type="subcellular location">
    <subcellularLocation>
        <location evidence="9">Cell membrane</location>
        <topology evidence="9">Multi-pass membrane protein</topology>
    </subcellularLocation>
</comment>